<feature type="compositionally biased region" description="Low complexity" evidence="1">
    <location>
        <begin position="266"/>
        <end position="282"/>
    </location>
</feature>
<sequence>MALSFIFDASKETPASLAKKRAVADALASRNQVPRNVGEGISALADGIVSAVLGSRADAAEKAGRDHAASTMAPLFGAGTFPDAPTSKQSTSTSSAPVDFHGDELAWTDAKPYQKALLNTIAGPESGGRYNVIYGGGKFDDFSKHPNQAVRIQTGPNAGRTSSAAGKYQFLGSTWDDQAGKLGLGDFSPINQDKAAWNLAAETYKAKTGQDLDAVLQSGDPAAIASVGKVLNPVWTSLPGGIEQGTNTDRFVSTYQRALNAGASPAQAQQAAQQEQPVQVASLDPSAGVAQATQVPPMPEEYAKTGLSPEAWARMNAPTAPGAPPKPAVPQPVAKVTPSPSQRVTAAMMDSAPIGGAVQPLSKVTGALAKANGDQPAAQAASPATQRVAQAMGAEAYRGTAIDSDMPGHAPLQPGEAGPTVQQIMQAAADPWLSEQQRAMVNTMLEQKMQSNDPIRQLQLQKLQKELGTPQKQWQKLDDGTLFDPATGETKHVGKPSDGKFRFEGNSVEAQSLNGLMDSGALTPEQAQQLGAGKTITNPADGSVMFMTPQGVFGQAAAGGPAMPVTPQGAPAPVPAPTPAPSPAPVPAAPVSPTPAPTPAPISAPVEGQRPGMIPITSPKAQKPTEAQRNRSSSVDQAFSTITSELDRYAELVDKSGIQVKPGEAKDNLNTVRQGIMLQMKELFNLGVLNGPDLSLMERMIYDPVVDPLKEGGIANLPDQIWTGVTGGAGARAKNSVEELKRMLANIKTSVDASVERQTPGAPPPGDGGGWKDMGNGVKIRVKQ</sequence>
<evidence type="ECO:0000256" key="1">
    <source>
        <dbReference type="SAM" id="MobiDB-lite"/>
    </source>
</evidence>
<accession>A0ABR6C7G6</accession>
<feature type="compositionally biased region" description="Polar residues" evidence="1">
    <location>
        <begin position="86"/>
        <end position="96"/>
    </location>
</feature>
<dbReference type="CDD" id="cd00736">
    <property type="entry name" value="lambda_lys-like"/>
    <property type="match status" value="1"/>
</dbReference>
<protein>
    <submittedName>
        <fullName evidence="2">Muramidase (Phage lysozyme)</fullName>
    </submittedName>
</protein>
<reference evidence="2 3" key="1">
    <citation type="submission" date="2020-08" db="EMBL/GenBank/DDBJ databases">
        <title>Genomic Encyclopedia of Type Strains, Phase IV (KMG-IV): sequencing the most valuable type-strain genomes for metagenomic binning, comparative biology and taxonomic classification.</title>
        <authorList>
            <person name="Goeker M."/>
        </authorList>
    </citation>
    <scope>NUCLEOTIDE SEQUENCE [LARGE SCALE GENOMIC DNA]</scope>
    <source>
        <strain evidence="2 3">DSM 17455</strain>
    </source>
</reference>
<dbReference type="InterPro" id="IPR023346">
    <property type="entry name" value="Lysozyme-like_dom_sf"/>
</dbReference>
<dbReference type="Gene3D" id="1.10.530.10">
    <property type="match status" value="1"/>
</dbReference>
<dbReference type="EMBL" id="JACJHZ010000010">
    <property type="protein sequence ID" value="MBA9020578.1"/>
    <property type="molecule type" value="Genomic_DNA"/>
</dbReference>
<feature type="compositionally biased region" description="Pro residues" evidence="1">
    <location>
        <begin position="321"/>
        <end position="330"/>
    </location>
</feature>
<proteinExistence type="predicted"/>
<organism evidence="2 3">
    <name type="scientific">Aminobacter ciceronei</name>
    <dbReference type="NCBI Taxonomy" id="150723"/>
    <lineage>
        <taxon>Bacteria</taxon>
        <taxon>Pseudomonadati</taxon>
        <taxon>Pseudomonadota</taxon>
        <taxon>Alphaproteobacteria</taxon>
        <taxon>Hyphomicrobiales</taxon>
        <taxon>Phyllobacteriaceae</taxon>
        <taxon>Aminobacter</taxon>
    </lineage>
</organism>
<feature type="region of interest" description="Disordered" evidence="1">
    <location>
        <begin position="74"/>
        <end position="97"/>
    </location>
</feature>
<keyword evidence="3" id="KW-1185">Reference proteome</keyword>
<dbReference type="RefSeq" id="WP_182574216.1">
    <property type="nucleotide sequence ID" value="NZ_JACJHY010000010.1"/>
</dbReference>
<feature type="region of interest" description="Disordered" evidence="1">
    <location>
        <begin position="266"/>
        <end position="337"/>
    </location>
</feature>
<feature type="compositionally biased region" description="Polar residues" evidence="1">
    <location>
        <begin position="625"/>
        <end position="637"/>
    </location>
</feature>
<gene>
    <name evidence="2" type="ORF">HNQ97_002580</name>
</gene>
<comment type="caution">
    <text evidence="2">The sequence shown here is derived from an EMBL/GenBank/DDBJ whole genome shotgun (WGS) entry which is preliminary data.</text>
</comment>
<feature type="compositionally biased region" description="Pro residues" evidence="1">
    <location>
        <begin position="570"/>
        <end position="602"/>
    </location>
</feature>
<evidence type="ECO:0000313" key="3">
    <source>
        <dbReference type="Proteomes" id="UP000587524"/>
    </source>
</evidence>
<feature type="region of interest" description="Disordered" evidence="1">
    <location>
        <begin position="558"/>
        <end position="637"/>
    </location>
</feature>
<feature type="region of interest" description="Disordered" evidence="1">
    <location>
        <begin position="751"/>
        <end position="784"/>
    </location>
</feature>
<name>A0ABR6C7G6_9HYPH</name>
<dbReference type="SUPFAM" id="SSF53955">
    <property type="entry name" value="Lysozyme-like"/>
    <property type="match status" value="1"/>
</dbReference>
<dbReference type="Proteomes" id="UP000587524">
    <property type="component" value="Unassembled WGS sequence"/>
</dbReference>
<evidence type="ECO:0000313" key="2">
    <source>
        <dbReference type="EMBL" id="MBA9020578.1"/>
    </source>
</evidence>